<dbReference type="PATRIC" id="fig|455632.4.peg.2856"/>
<dbReference type="HOGENOM" id="CLU_028028_2_0_11"/>
<dbReference type="InterPro" id="IPR050816">
    <property type="entry name" value="Flavin-dep_Halogenase_NPB"/>
</dbReference>
<dbReference type="AlphaFoldDB" id="B1W3W7"/>
<dbReference type="InterPro" id="IPR002938">
    <property type="entry name" value="FAD-bd"/>
</dbReference>
<comment type="similarity">
    <text evidence="2">Belongs to the flavin-dependent halogenase family. Bacterial tryptophan halogenase subfamily.</text>
</comment>
<dbReference type="GO" id="GO:0016491">
    <property type="term" value="F:oxidoreductase activity"/>
    <property type="evidence" value="ECO:0007669"/>
    <property type="project" value="UniProtKB-KW"/>
</dbReference>
<dbReference type="PANTHER" id="PTHR43747:SF5">
    <property type="entry name" value="FAD-BINDING DOMAIN-CONTAINING PROTEIN"/>
    <property type="match status" value="1"/>
</dbReference>
<dbReference type="GO" id="GO:0071949">
    <property type="term" value="F:FAD binding"/>
    <property type="evidence" value="ECO:0007669"/>
    <property type="project" value="InterPro"/>
</dbReference>
<organism evidence="5 6">
    <name type="scientific">Streptomyces griseus subsp. griseus (strain JCM 4626 / CBS 651.72 / NBRC 13350 / KCC S-0626 / ISP 5235)</name>
    <dbReference type="NCBI Taxonomy" id="455632"/>
    <lineage>
        <taxon>Bacteria</taxon>
        <taxon>Bacillati</taxon>
        <taxon>Actinomycetota</taxon>
        <taxon>Actinomycetes</taxon>
        <taxon>Kitasatosporales</taxon>
        <taxon>Streptomycetaceae</taxon>
        <taxon>Streptomyces</taxon>
    </lineage>
</organism>
<dbReference type="Gene3D" id="3.50.50.60">
    <property type="entry name" value="FAD/NAD(P)-binding domain"/>
    <property type="match status" value="1"/>
</dbReference>
<dbReference type="Proteomes" id="UP000001685">
    <property type="component" value="Chromosome"/>
</dbReference>
<keyword evidence="1" id="KW-0560">Oxidoreductase</keyword>
<dbReference type="InterPro" id="IPR036188">
    <property type="entry name" value="FAD/NAD-bd_sf"/>
</dbReference>
<proteinExistence type="inferred from homology"/>
<evidence type="ECO:0000313" key="5">
    <source>
        <dbReference type="EMBL" id="BAG19623.1"/>
    </source>
</evidence>
<reference evidence="6" key="1">
    <citation type="journal article" date="2008" name="J. Bacteriol.">
        <title>Genome sequence of the streptomycin-producing microorganism Streptomyces griseus IFO 13350.</title>
        <authorList>
            <person name="Ohnishi Y."/>
            <person name="Ishikawa J."/>
            <person name="Hara H."/>
            <person name="Suzuki H."/>
            <person name="Ikenoya M."/>
            <person name="Ikeda H."/>
            <person name="Yamashita A."/>
            <person name="Hattori M."/>
            <person name="Horinouchi S."/>
        </authorList>
    </citation>
    <scope>NUCLEOTIDE SEQUENCE [LARGE SCALE GENOMIC DNA]</scope>
    <source>
        <strain evidence="6">JCM 4626 / NBRC 13350</strain>
    </source>
</reference>
<dbReference type="RefSeq" id="WP_012379451.1">
    <property type="nucleotide sequence ID" value="NC_010572.1"/>
</dbReference>
<dbReference type="eggNOG" id="COG0654">
    <property type="taxonomic scope" value="Bacteria"/>
</dbReference>
<feature type="domain" description="FAD-binding" evidence="4">
    <location>
        <begin position="28"/>
        <end position="201"/>
    </location>
</feature>
<evidence type="ECO:0000313" key="6">
    <source>
        <dbReference type="Proteomes" id="UP000001685"/>
    </source>
</evidence>
<dbReference type="SUPFAM" id="SSF51905">
    <property type="entry name" value="FAD/NAD(P)-binding domain"/>
    <property type="match status" value="1"/>
</dbReference>
<evidence type="ECO:0000256" key="3">
    <source>
        <dbReference type="SAM" id="MobiDB-lite"/>
    </source>
</evidence>
<dbReference type="PANTHER" id="PTHR43747">
    <property type="entry name" value="FAD-BINDING PROTEIN"/>
    <property type="match status" value="1"/>
</dbReference>
<sequence length="486" mass="52467">MTRPAASRPRPGDSEPGSAPPPVWDRAVVLGGGYAGLLAARVLTGHFRQVTVIERDPPPAPGEPATRSGVPQAHHPHALLARGAEHLEELFPGLREELAARGCPVEDFAAATRMLFPTGWAPRIPVGFDVQLVARPALEQVLRERVTALPSVTFRYGVRAEALLLDQQQDGVGVTVRPRDGEARDEVVRADLVVDATGRATRLPRWLEEAGHPLPDTLVVDGKVTYASRFYTFRPDPGQDWFASYQPTLAPHSPRGGVAARVGPDLWQLGLIGAGGQAPPADEDGFRAYAATLDNPDFAHIIDHGTPQGPVRQTRSTVNRWHRYDRLPHWPGRLIALGDSICALNPVYAQGMTVAARQATLLDALLTRHAHTARTKGASGTLDRLGPVFQRRAAALARGPWLLNTSADRAWQPATAPLGTRLATRYLAAVTARLPHHPALFLRFARSLHMLDGPTTLATPRALAQLASLPSLPRHEAVCTCPAGSR</sequence>
<protein>
    <recommendedName>
        <fullName evidence="4">FAD-binding domain-containing protein</fullName>
    </recommendedName>
</protein>
<accession>B1W3W7</accession>
<evidence type="ECO:0000256" key="1">
    <source>
        <dbReference type="ARBA" id="ARBA00023002"/>
    </source>
</evidence>
<evidence type="ECO:0000256" key="2">
    <source>
        <dbReference type="ARBA" id="ARBA00038396"/>
    </source>
</evidence>
<feature type="region of interest" description="Disordered" evidence="3">
    <location>
        <begin position="1"/>
        <end position="22"/>
    </location>
</feature>
<name>B1W3W7_STRGG</name>
<dbReference type="Pfam" id="PF01494">
    <property type="entry name" value="FAD_binding_3"/>
    <property type="match status" value="1"/>
</dbReference>
<gene>
    <name evidence="5" type="ordered locus">SGR_2794</name>
</gene>
<evidence type="ECO:0000259" key="4">
    <source>
        <dbReference type="Pfam" id="PF01494"/>
    </source>
</evidence>
<dbReference type="EMBL" id="AP009493">
    <property type="protein sequence ID" value="BAG19623.1"/>
    <property type="molecule type" value="Genomic_DNA"/>
</dbReference>
<dbReference type="KEGG" id="sgr:SGR_2794"/>